<evidence type="ECO:0000256" key="5">
    <source>
        <dbReference type="ARBA" id="ARBA00023136"/>
    </source>
</evidence>
<reference evidence="8 9" key="1">
    <citation type="submission" date="2019-02" db="EMBL/GenBank/DDBJ databases">
        <title>Deep-cultivation of Planctomycetes and their phenomic and genomic characterization uncovers novel biology.</title>
        <authorList>
            <person name="Wiegand S."/>
            <person name="Jogler M."/>
            <person name="Boedeker C."/>
            <person name="Pinto D."/>
            <person name="Vollmers J."/>
            <person name="Rivas-Marin E."/>
            <person name="Kohn T."/>
            <person name="Peeters S.H."/>
            <person name="Heuer A."/>
            <person name="Rast P."/>
            <person name="Oberbeckmann S."/>
            <person name="Bunk B."/>
            <person name="Jeske O."/>
            <person name="Meyerdierks A."/>
            <person name="Storesund J.E."/>
            <person name="Kallscheuer N."/>
            <person name="Luecker S."/>
            <person name="Lage O.M."/>
            <person name="Pohl T."/>
            <person name="Merkel B.J."/>
            <person name="Hornburger P."/>
            <person name="Mueller R.-W."/>
            <person name="Bruemmer F."/>
            <person name="Labrenz M."/>
            <person name="Spormann A.M."/>
            <person name="Op Den Camp H."/>
            <person name="Overmann J."/>
            <person name="Amann R."/>
            <person name="Jetten M.S.M."/>
            <person name="Mascher T."/>
            <person name="Medema M.H."/>
            <person name="Devos D.P."/>
            <person name="Kaster A.-K."/>
            <person name="Ovreas L."/>
            <person name="Rohde M."/>
            <person name="Galperin M.Y."/>
            <person name="Jogler C."/>
        </authorList>
    </citation>
    <scope>NUCLEOTIDE SEQUENCE [LARGE SCALE GENOMIC DNA]</scope>
    <source>
        <strain evidence="8 9">Pla100</strain>
    </source>
</reference>
<evidence type="ECO:0000313" key="8">
    <source>
        <dbReference type="EMBL" id="TWT98915.1"/>
    </source>
</evidence>
<comment type="subcellular location">
    <subcellularLocation>
        <location evidence="1">Cell membrane</location>
        <topology evidence="1">Multi-pass membrane protein</topology>
    </subcellularLocation>
</comment>
<evidence type="ECO:0000259" key="7">
    <source>
        <dbReference type="Pfam" id="PF02687"/>
    </source>
</evidence>
<name>A0A5C6AIB4_9BACT</name>
<organism evidence="8 9">
    <name type="scientific">Neorhodopirellula pilleata</name>
    <dbReference type="NCBI Taxonomy" id="2714738"/>
    <lineage>
        <taxon>Bacteria</taxon>
        <taxon>Pseudomonadati</taxon>
        <taxon>Planctomycetota</taxon>
        <taxon>Planctomycetia</taxon>
        <taxon>Pirellulales</taxon>
        <taxon>Pirellulaceae</taxon>
        <taxon>Neorhodopirellula</taxon>
    </lineage>
</organism>
<dbReference type="AlphaFoldDB" id="A0A5C6AIB4"/>
<evidence type="ECO:0000256" key="3">
    <source>
        <dbReference type="ARBA" id="ARBA00022692"/>
    </source>
</evidence>
<feature type="domain" description="ABC3 transporter permease C-terminal" evidence="7">
    <location>
        <begin position="518"/>
        <end position="642"/>
    </location>
</feature>
<feature type="transmembrane region" description="Helical" evidence="6">
    <location>
        <begin position="1000"/>
        <end position="1021"/>
    </location>
</feature>
<dbReference type="PANTHER" id="PTHR43738">
    <property type="entry name" value="ABC TRANSPORTER, MEMBRANE PROTEIN"/>
    <property type="match status" value="1"/>
</dbReference>
<proteinExistence type="predicted"/>
<dbReference type="Pfam" id="PF02687">
    <property type="entry name" value="FtsX"/>
    <property type="match status" value="2"/>
</dbReference>
<keyword evidence="2" id="KW-1003">Cell membrane</keyword>
<sequence>MATATAVITGALLVGDSMRGSLRALTLERLGKIESVLAPGSFFPIESVRLDAPDDPTMTASIILFPGGSVERKIPIEGELIDRTRRIGGVQIIGIDETFWDFDVSGIDPDVNLDDESVILNQSAATELDVSVGDEVTLRLPVEAAVPADSPLGKRDIQSEGLPRMKVAAIVPDQGLGRFSLMASQASPKTVFVSRSLVAEVLDREGQANAMLFDREVAADAIDLSMESLGWTLKRVKSGEAIDYLSLTSDALLLPEAAVQRIVQAFPKSDVTSVMTYLANAVERVDSVEDAFSVPYSTITAIDSGDTLPLNYDLSDDSSLETGSIPIVLNSWAADRLRAETGTRLRIFYYEPEVENGREIERSFDAVVAGVVPITRPSKPYRRNREAVFDEPVTPYNDPALTPEVPGVTDQDSISDWDLPFQLERKIDREDDVYWNEYRLTPKAFVPLETGRELFGSRFGQTTGLRFDPKYDEADLQQKILQAVAPVREQMGWAPRWIRSQQLAASKGTTPFDGLFLALSFFVILAAVMLIALLLRLGMLQRINEFGTLLAVGFAPRRVMSLVIGETAITTVLGVVVGVAGGFAYAYAVLWALKSWWVGAVTVPFLQFHASAFSVILGGIIGWLVCMGTAWFTLRFLLRLNPAALLGGRRMMNDDSPKSKRRQSASARTGWWVGGLVVAALIAAAAGAQGAGQQAAGGFVGAGMLLLMAVLIGVHSRLQRKRPMRQTLLSLSTANARRSPLRSTLTIGLVATAAFLILSITAFRMSPTSEGTGGFDLIAESGTPIARDLSDPVVQNELLGRDADLIADATIVAFRMKSGDDASCNNLYQATRPTVLGVPEGAESKLDAFGWAASDTDGDTSPWSLLETPATGTVDDPVPVVIDQNTAMWSLQMTGGIGQIKTFDYGAGRMLSVRVVGLLAGSVLQGKLLIGENNFERVFSSESGYRFFLMAGDGSVSSEKISDALESRLVDVGIDVKSAELVLAGLLAVQNTYLRTFQSLGALGLLLGTIGLAVAQLRSVLERRNELAVMRAVGFTRGRLAKLVLGENLFLLLMGMGCGVITAVLAVFPYAWSSGSEVPIGEPLMILLGILVFGMAAGMIAVWRVLTFPLLDSLRAEHAAIEI</sequence>
<dbReference type="EMBL" id="SJPM01000003">
    <property type="protein sequence ID" value="TWT98915.1"/>
    <property type="molecule type" value="Genomic_DNA"/>
</dbReference>
<keyword evidence="4 6" id="KW-1133">Transmembrane helix</keyword>
<evidence type="ECO:0000313" key="9">
    <source>
        <dbReference type="Proteomes" id="UP000316213"/>
    </source>
</evidence>
<evidence type="ECO:0000256" key="6">
    <source>
        <dbReference type="SAM" id="Phobius"/>
    </source>
</evidence>
<gene>
    <name evidence="8" type="ORF">Pla100_20810</name>
</gene>
<feature type="transmembrane region" description="Helical" evidence="6">
    <location>
        <begin position="669"/>
        <end position="689"/>
    </location>
</feature>
<evidence type="ECO:0000256" key="1">
    <source>
        <dbReference type="ARBA" id="ARBA00004651"/>
    </source>
</evidence>
<dbReference type="Proteomes" id="UP000316213">
    <property type="component" value="Unassembled WGS sequence"/>
</dbReference>
<accession>A0A5C6AIB4</accession>
<feature type="transmembrane region" description="Helical" evidence="6">
    <location>
        <begin position="559"/>
        <end position="588"/>
    </location>
</feature>
<feature type="domain" description="ABC3 transporter permease C-terminal" evidence="7">
    <location>
        <begin position="1001"/>
        <end position="1108"/>
    </location>
</feature>
<comment type="caution">
    <text evidence="8">The sequence shown here is derived from an EMBL/GenBank/DDBJ whole genome shotgun (WGS) entry which is preliminary data.</text>
</comment>
<dbReference type="GO" id="GO:0005886">
    <property type="term" value="C:plasma membrane"/>
    <property type="evidence" value="ECO:0007669"/>
    <property type="project" value="UniProtKB-SubCell"/>
</dbReference>
<keyword evidence="3 6" id="KW-0812">Transmembrane</keyword>
<dbReference type="InterPro" id="IPR051125">
    <property type="entry name" value="ABC-4/HrtB_transporter"/>
</dbReference>
<feature type="transmembrane region" description="Helical" evidence="6">
    <location>
        <begin position="515"/>
        <end position="538"/>
    </location>
</feature>
<dbReference type="PANTHER" id="PTHR43738:SF2">
    <property type="entry name" value="ABC TRANSPORTER PERMEASE"/>
    <property type="match status" value="1"/>
</dbReference>
<feature type="transmembrane region" description="Helical" evidence="6">
    <location>
        <begin position="1084"/>
        <end position="1106"/>
    </location>
</feature>
<feature type="transmembrane region" description="Helical" evidence="6">
    <location>
        <begin position="608"/>
        <end position="632"/>
    </location>
</feature>
<keyword evidence="5 6" id="KW-0472">Membrane</keyword>
<feature type="transmembrane region" description="Helical" evidence="6">
    <location>
        <begin position="1049"/>
        <end position="1072"/>
    </location>
</feature>
<evidence type="ECO:0000256" key="2">
    <source>
        <dbReference type="ARBA" id="ARBA00022475"/>
    </source>
</evidence>
<feature type="transmembrane region" description="Helical" evidence="6">
    <location>
        <begin position="745"/>
        <end position="763"/>
    </location>
</feature>
<dbReference type="InterPro" id="IPR003838">
    <property type="entry name" value="ABC3_permease_C"/>
</dbReference>
<keyword evidence="9" id="KW-1185">Reference proteome</keyword>
<feature type="transmembrane region" description="Helical" evidence="6">
    <location>
        <begin position="695"/>
        <end position="714"/>
    </location>
</feature>
<protein>
    <submittedName>
        <fullName evidence="8">FtsX-like permease family protein</fullName>
    </submittedName>
</protein>
<evidence type="ECO:0000256" key="4">
    <source>
        <dbReference type="ARBA" id="ARBA00022989"/>
    </source>
</evidence>